<evidence type="ECO:0000313" key="2">
    <source>
        <dbReference type="Proteomes" id="UP000011991"/>
    </source>
</evidence>
<protein>
    <submittedName>
        <fullName evidence="1">Uncharacterized protein</fullName>
    </submittedName>
</protein>
<sequence>MYIRGTLEQLARKQTPRKQKHLSQSGDMVENTLLATADDWLDSVQPILRVITIGERYVFFDGHVLPAKPGPVKFKGLLRSHDLPDLPHLSEALMEQTIANPEYWDQS</sequence>
<dbReference type="PATRIC" id="fig|1265738.3.peg.7628"/>
<comment type="caution">
    <text evidence="1">The sequence shown here is derived from an EMBL/GenBank/DDBJ whole genome shotgun (WGS) entry which is preliminary data.</text>
</comment>
<evidence type="ECO:0000313" key="1">
    <source>
        <dbReference type="EMBL" id="EMI15440.1"/>
    </source>
</evidence>
<name>M5R7S9_9BACT</name>
<keyword evidence="2" id="KW-1185">Reference proteome</keyword>
<proteinExistence type="predicted"/>
<gene>
    <name evidence="1" type="ORF">RMSM_07638</name>
</gene>
<reference evidence="1 2" key="1">
    <citation type="journal article" date="2013" name="Mar. Genomics">
        <title>Expression of sulfatases in Rhodopirellula baltica and the diversity of sulfatases in the genus Rhodopirellula.</title>
        <authorList>
            <person name="Wegner C.E."/>
            <person name="Richter-Heitmann T."/>
            <person name="Klindworth A."/>
            <person name="Klockow C."/>
            <person name="Richter M."/>
            <person name="Achstetter T."/>
            <person name="Glockner F.O."/>
            <person name="Harder J."/>
        </authorList>
    </citation>
    <scope>NUCLEOTIDE SEQUENCE [LARGE SCALE GENOMIC DNA]</scope>
    <source>
        <strain evidence="1 2">SM1</strain>
    </source>
</reference>
<accession>M5R7S9</accession>
<organism evidence="1 2">
    <name type="scientific">Rhodopirellula maiorica SM1</name>
    <dbReference type="NCBI Taxonomy" id="1265738"/>
    <lineage>
        <taxon>Bacteria</taxon>
        <taxon>Pseudomonadati</taxon>
        <taxon>Planctomycetota</taxon>
        <taxon>Planctomycetia</taxon>
        <taxon>Pirellulales</taxon>
        <taxon>Pirellulaceae</taxon>
        <taxon>Novipirellula</taxon>
    </lineage>
</organism>
<dbReference type="AlphaFoldDB" id="M5R7S9"/>
<dbReference type="Proteomes" id="UP000011991">
    <property type="component" value="Unassembled WGS sequence"/>
</dbReference>
<dbReference type="EMBL" id="ANOG01001090">
    <property type="protein sequence ID" value="EMI15440.1"/>
    <property type="molecule type" value="Genomic_DNA"/>
</dbReference>